<dbReference type="EMBL" id="SJPU01000001">
    <property type="protein sequence ID" value="TWU19841.1"/>
    <property type="molecule type" value="Genomic_DNA"/>
</dbReference>
<accession>A0A5C6C8U3</accession>
<gene>
    <name evidence="1" type="ORF">Poly21_20190</name>
</gene>
<name>A0A5C6C8U3_9BACT</name>
<dbReference type="AlphaFoldDB" id="A0A5C6C8U3"/>
<reference evidence="1 2" key="1">
    <citation type="journal article" date="2020" name="Antonie Van Leeuwenhoek">
        <title>Rhodopirellula heiligendammensis sp. nov., Rhodopirellula pilleata sp. nov., and Rhodopirellula solitaria sp. nov. isolated from natural or artificial marine surfaces in Northern Germany and California, USA, and emended description of the genus Rhodopirellula.</title>
        <authorList>
            <person name="Kallscheuer N."/>
            <person name="Wiegand S."/>
            <person name="Jogler M."/>
            <person name="Boedeker C."/>
            <person name="Peeters S.H."/>
            <person name="Rast P."/>
            <person name="Heuer A."/>
            <person name="Jetten M.S.M."/>
            <person name="Rohde M."/>
            <person name="Jogler C."/>
        </authorList>
    </citation>
    <scope>NUCLEOTIDE SEQUENCE [LARGE SCALE GENOMIC DNA]</scope>
    <source>
        <strain evidence="1 2">Poly21</strain>
    </source>
</reference>
<sequence length="118" mass="13323">MTNHRRDIKDACARPDAKTSNALWLHKEAVPSLVPLLRVYEGCARAYIGAMDDMNIVKLHRYSGKLSYMSCDSFDDDALQNLTLLIVRREPLATMFLATVLQRANRGFDVSFDGDDSQ</sequence>
<comment type="caution">
    <text evidence="1">The sequence shown here is derived from an EMBL/GenBank/DDBJ whole genome shotgun (WGS) entry which is preliminary data.</text>
</comment>
<protein>
    <submittedName>
        <fullName evidence="1">Uncharacterized protein</fullName>
    </submittedName>
</protein>
<evidence type="ECO:0000313" key="2">
    <source>
        <dbReference type="Proteomes" id="UP000319908"/>
    </source>
</evidence>
<keyword evidence="2" id="KW-1185">Reference proteome</keyword>
<proteinExistence type="predicted"/>
<evidence type="ECO:0000313" key="1">
    <source>
        <dbReference type="EMBL" id="TWU19841.1"/>
    </source>
</evidence>
<dbReference type="Proteomes" id="UP000319908">
    <property type="component" value="Unassembled WGS sequence"/>
</dbReference>
<organism evidence="1 2">
    <name type="scientific">Allorhodopirellula heiligendammensis</name>
    <dbReference type="NCBI Taxonomy" id="2714739"/>
    <lineage>
        <taxon>Bacteria</taxon>
        <taxon>Pseudomonadati</taxon>
        <taxon>Planctomycetota</taxon>
        <taxon>Planctomycetia</taxon>
        <taxon>Pirellulales</taxon>
        <taxon>Pirellulaceae</taxon>
        <taxon>Allorhodopirellula</taxon>
    </lineage>
</organism>